<dbReference type="Proteomes" id="UP000239532">
    <property type="component" value="Unassembled WGS sequence"/>
</dbReference>
<accession>A0A2S9WSX8</accession>
<keyword evidence="3 7" id="KW-0812">Transmembrane</keyword>
<evidence type="ECO:0000259" key="8">
    <source>
        <dbReference type="PROSITE" id="PS51202"/>
    </source>
</evidence>
<feature type="transmembrane region" description="Helical" evidence="7">
    <location>
        <begin position="5"/>
        <end position="23"/>
    </location>
</feature>
<keyword evidence="4" id="KW-0677">Repeat</keyword>
<evidence type="ECO:0000256" key="1">
    <source>
        <dbReference type="ARBA" id="ARBA00004141"/>
    </source>
</evidence>
<dbReference type="PROSITE" id="PS51202">
    <property type="entry name" value="RCK_C"/>
    <property type="match status" value="2"/>
</dbReference>
<dbReference type="GO" id="GO:0006813">
    <property type="term" value="P:potassium ion transport"/>
    <property type="evidence" value="ECO:0007669"/>
    <property type="project" value="InterPro"/>
</dbReference>
<dbReference type="Pfam" id="PF03600">
    <property type="entry name" value="CitMHS"/>
    <property type="match status" value="1"/>
</dbReference>
<feature type="transmembrane region" description="Helical" evidence="7">
    <location>
        <begin position="173"/>
        <end position="196"/>
    </location>
</feature>
<sequence>MEMEIILVFCVLGMTILLFLTEWFPIDKIAFLIIVSLVLLGLTKPEEAISGFADPATITVLSLMMIAISLEDNGVIEWLTSGIKKVSILPLILITPVFMFVSASISAFISTTAVVIIFIKIVSQLSAKYNFSASKLLMPISFAGILGGSCTLMGTSTNLIVNSVARNLGAERLGFFEFTVFGLVFLIIGIVFMTIASKWLPKDKNKDLAENYGLQEFIFTVTITEESKLVDQLLSESILEENPDISIIKLIRDRKVVNAPGKYINVKVGDELVLMGTVDDLAQFVQKENLLLHDERNTKDKIQQANNIEEKDEESPVMKYIELLILPGSNLIGSTLRKIRRSSLYGAYPLAIQKRKNIRNTKERLIRKNINDIRVKPGDRLLLELQDGSMRDLERLENVAILNEHELKSSVPLYKKYITLFTLLAVIGLASSGVLTILASALTGIGILLLTNCISLEKIYQKVNWQIVFLLAGMIPLGIAMNNTGTDTWISEQLLDLLQGQAPIIVLGLIFLFTMLMSGTISNNATAIIMTPIAMSVGVGFGLEVKPFILAVMFAANFSFFTPVGYQTNALIYGTGIYKFKHFLIIGGILSIILWIVGTLLLSTLL</sequence>
<feature type="domain" description="RCK C-terminal" evidence="8">
    <location>
        <begin position="308"/>
        <end position="399"/>
    </location>
</feature>
<protein>
    <submittedName>
        <fullName evidence="9">SLC13 family permease</fullName>
    </submittedName>
</protein>
<dbReference type="EMBL" id="MQUC01000003">
    <property type="protein sequence ID" value="PRP66396.1"/>
    <property type="molecule type" value="Genomic_DNA"/>
</dbReference>
<dbReference type="RefSeq" id="WP_105982234.1">
    <property type="nucleotide sequence ID" value="NZ_MQUC01000003.1"/>
</dbReference>
<keyword evidence="10" id="KW-1185">Reference proteome</keyword>
<dbReference type="InterPro" id="IPR004680">
    <property type="entry name" value="Cit_transptr-like_dom"/>
</dbReference>
<dbReference type="InterPro" id="IPR006037">
    <property type="entry name" value="RCK_C"/>
</dbReference>
<feature type="transmembrane region" description="Helical" evidence="7">
    <location>
        <begin position="525"/>
        <end position="543"/>
    </location>
</feature>
<feature type="domain" description="RCK C-terminal" evidence="8">
    <location>
        <begin position="206"/>
        <end position="290"/>
    </location>
</feature>
<feature type="transmembrane region" description="Helical" evidence="7">
    <location>
        <begin position="583"/>
        <end position="605"/>
    </location>
</feature>
<reference evidence="9 10" key="1">
    <citation type="submission" date="2016-11" db="EMBL/GenBank/DDBJ databases">
        <title>Trade-off between light-utilization and light-protection in marine flavobacteria.</title>
        <authorList>
            <person name="Kumagai Y."/>
        </authorList>
    </citation>
    <scope>NUCLEOTIDE SEQUENCE [LARGE SCALE GENOMIC DNA]</scope>
    <source>
        <strain evidence="9 10">JCM 17109</strain>
    </source>
</reference>
<dbReference type="SUPFAM" id="SSF116726">
    <property type="entry name" value="TrkA C-terminal domain-like"/>
    <property type="match status" value="2"/>
</dbReference>
<evidence type="ECO:0000313" key="10">
    <source>
        <dbReference type="Proteomes" id="UP000239532"/>
    </source>
</evidence>
<keyword evidence="2" id="KW-0813">Transport</keyword>
<evidence type="ECO:0000256" key="3">
    <source>
        <dbReference type="ARBA" id="ARBA00022692"/>
    </source>
</evidence>
<feature type="transmembrane region" description="Helical" evidence="7">
    <location>
        <begin position="90"/>
        <end position="119"/>
    </location>
</feature>
<feature type="transmembrane region" description="Helical" evidence="7">
    <location>
        <begin position="140"/>
        <end position="161"/>
    </location>
</feature>
<dbReference type="PANTHER" id="PTHR43652:SF2">
    <property type="entry name" value="BASIC AMINO ACID ANTIPORTER YFCC-RELATED"/>
    <property type="match status" value="1"/>
</dbReference>
<feature type="transmembrane region" description="Helical" evidence="7">
    <location>
        <begin position="29"/>
        <end position="45"/>
    </location>
</feature>
<feature type="transmembrane region" description="Helical" evidence="7">
    <location>
        <begin position="501"/>
        <end position="518"/>
    </location>
</feature>
<evidence type="ECO:0000256" key="7">
    <source>
        <dbReference type="SAM" id="Phobius"/>
    </source>
</evidence>
<name>A0A2S9WSX8_9FLAO</name>
<feature type="transmembrane region" description="Helical" evidence="7">
    <location>
        <begin position="549"/>
        <end position="571"/>
    </location>
</feature>
<proteinExistence type="predicted"/>
<dbReference type="OrthoDB" id="9765532at2"/>
<dbReference type="GO" id="GO:0008324">
    <property type="term" value="F:monoatomic cation transmembrane transporter activity"/>
    <property type="evidence" value="ECO:0007669"/>
    <property type="project" value="InterPro"/>
</dbReference>
<evidence type="ECO:0000256" key="2">
    <source>
        <dbReference type="ARBA" id="ARBA00022448"/>
    </source>
</evidence>
<dbReference type="AlphaFoldDB" id="A0A2S9WSX8"/>
<dbReference type="Gene3D" id="3.30.70.1450">
    <property type="entry name" value="Regulator of K+ conductance, C-terminal domain"/>
    <property type="match status" value="2"/>
</dbReference>
<evidence type="ECO:0000256" key="6">
    <source>
        <dbReference type="ARBA" id="ARBA00023136"/>
    </source>
</evidence>
<dbReference type="InterPro" id="IPR036721">
    <property type="entry name" value="RCK_C_sf"/>
</dbReference>
<keyword evidence="6 7" id="KW-0472">Membrane</keyword>
<evidence type="ECO:0000256" key="4">
    <source>
        <dbReference type="ARBA" id="ARBA00022737"/>
    </source>
</evidence>
<evidence type="ECO:0000256" key="5">
    <source>
        <dbReference type="ARBA" id="ARBA00022989"/>
    </source>
</evidence>
<comment type="caution">
    <text evidence="9">The sequence shown here is derived from an EMBL/GenBank/DDBJ whole genome shotgun (WGS) entry which is preliminary data.</text>
</comment>
<dbReference type="InterPro" id="IPR051679">
    <property type="entry name" value="DASS-Related_Transporters"/>
</dbReference>
<gene>
    <name evidence="9" type="ORF">BST86_04465</name>
</gene>
<comment type="subcellular location">
    <subcellularLocation>
        <location evidence="1">Membrane</location>
        <topology evidence="1">Multi-pass membrane protein</topology>
    </subcellularLocation>
</comment>
<feature type="transmembrane region" description="Helical" evidence="7">
    <location>
        <begin position="463"/>
        <end position="481"/>
    </location>
</feature>
<dbReference type="Pfam" id="PF02080">
    <property type="entry name" value="TrkA_C"/>
    <property type="match status" value="1"/>
</dbReference>
<dbReference type="PANTHER" id="PTHR43652">
    <property type="entry name" value="BASIC AMINO ACID ANTIPORTER YFCC-RELATED"/>
    <property type="match status" value="1"/>
</dbReference>
<evidence type="ECO:0000313" key="9">
    <source>
        <dbReference type="EMBL" id="PRP66396.1"/>
    </source>
</evidence>
<organism evidence="9 10">
    <name type="scientific">Nonlabens agnitus</name>
    <dbReference type="NCBI Taxonomy" id="870484"/>
    <lineage>
        <taxon>Bacteria</taxon>
        <taxon>Pseudomonadati</taxon>
        <taxon>Bacteroidota</taxon>
        <taxon>Flavobacteriia</taxon>
        <taxon>Flavobacteriales</taxon>
        <taxon>Flavobacteriaceae</taxon>
        <taxon>Nonlabens</taxon>
    </lineage>
</organism>
<dbReference type="GO" id="GO:0005886">
    <property type="term" value="C:plasma membrane"/>
    <property type="evidence" value="ECO:0007669"/>
    <property type="project" value="TreeGrafter"/>
</dbReference>
<feature type="transmembrane region" description="Helical" evidence="7">
    <location>
        <begin position="413"/>
        <end position="431"/>
    </location>
</feature>
<keyword evidence="5 7" id="KW-1133">Transmembrane helix</keyword>